<keyword evidence="11" id="KW-1185">Reference proteome</keyword>
<evidence type="ECO:0000256" key="4">
    <source>
        <dbReference type="ARBA" id="ARBA00023125"/>
    </source>
</evidence>
<reference evidence="10 11" key="1">
    <citation type="submission" date="2024-02" db="EMBL/GenBank/DDBJ databases">
        <title>Seven novel Bacillus-like species.</title>
        <authorList>
            <person name="Liu G."/>
        </authorList>
    </citation>
    <scope>NUCLEOTIDE SEQUENCE [LARGE SCALE GENOMIC DNA]</scope>
    <source>
        <strain evidence="10 11">FJAT-52991</strain>
    </source>
</reference>
<dbReference type="SUPFAM" id="SSF52172">
    <property type="entry name" value="CheY-like"/>
    <property type="match status" value="1"/>
</dbReference>
<sequence length="226" mass="26199">MERKRILLIEDETTLAEVGLMYLTAAGYEARWAENAEKGWEEIQLFQPDLILLDIQLPGENGIALAKRYRKQFDGVLIFVSGFNETSMKLQGFDSGADDYITKPFDPQELLARIKVHLRRRTDKTPNNKLVFGDLTLDLESMEVRKNGHPVELYVKERQLLFFLAQHPNKVFNSEHLFNSIWSFDSESDASTVFVHISNLRKKIEDTPKKPRYIQTVRGFGYKFVP</sequence>
<dbReference type="PANTHER" id="PTHR48111">
    <property type="entry name" value="REGULATOR OF RPOS"/>
    <property type="match status" value="1"/>
</dbReference>
<dbReference type="EMBL" id="CP147404">
    <property type="protein sequence ID" value="WXB92838.1"/>
    <property type="molecule type" value="Genomic_DNA"/>
</dbReference>
<keyword evidence="4 7" id="KW-0238">DNA-binding</keyword>
<evidence type="ECO:0000313" key="11">
    <source>
        <dbReference type="Proteomes" id="UP001387364"/>
    </source>
</evidence>
<dbReference type="SMART" id="SM00862">
    <property type="entry name" value="Trans_reg_C"/>
    <property type="match status" value="1"/>
</dbReference>
<dbReference type="CDD" id="cd00383">
    <property type="entry name" value="trans_reg_C"/>
    <property type="match status" value="1"/>
</dbReference>
<dbReference type="Gene3D" id="6.10.250.690">
    <property type="match status" value="1"/>
</dbReference>
<evidence type="ECO:0000256" key="6">
    <source>
        <dbReference type="PROSITE-ProRule" id="PRU00169"/>
    </source>
</evidence>
<accession>A0ABZ2N5G0</accession>
<evidence type="ECO:0000256" key="3">
    <source>
        <dbReference type="ARBA" id="ARBA00023015"/>
    </source>
</evidence>
<dbReference type="InterPro" id="IPR036388">
    <property type="entry name" value="WH-like_DNA-bd_sf"/>
</dbReference>
<evidence type="ECO:0000256" key="2">
    <source>
        <dbReference type="ARBA" id="ARBA00023012"/>
    </source>
</evidence>
<evidence type="ECO:0000256" key="7">
    <source>
        <dbReference type="PROSITE-ProRule" id="PRU01091"/>
    </source>
</evidence>
<proteinExistence type="predicted"/>
<name>A0ABZ2N5G0_9BACI</name>
<keyword evidence="1 6" id="KW-0597">Phosphoprotein</keyword>
<evidence type="ECO:0000256" key="5">
    <source>
        <dbReference type="ARBA" id="ARBA00023163"/>
    </source>
</evidence>
<dbReference type="InterPro" id="IPR001867">
    <property type="entry name" value="OmpR/PhoB-type_DNA-bd"/>
</dbReference>
<feature type="modified residue" description="4-aspartylphosphate" evidence="6">
    <location>
        <position position="54"/>
    </location>
</feature>
<dbReference type="RefSeq" id="WP_338751754.1">
    <property type="nucleotide sequence ID" value="NZ_CP147404.1"/>
</dbReference>
<evidence type="ECO:0000313" key="10">
    <source>
        <dbReference type="EMBL" id="WXB92838.1"/>
    </source>
</evidence>
<keyword evidence="3" id="KW-0805">Transcription regulation</keyword>
<dbReference type="InterPro" id="IPR011006">
    <property type="entry name" value="CheY-like_superfamily"/>
</dbReference>
<feature type="domain" description="OmpR/PhoB-type" evidence="9">
    <location>
        <begin position="127"/>
        <end position="226"/>
    </location>
</feature>
<dbReference type="Proteomes" id="UP001387364">
    <property type="component" value="Chromosome"/>
</dbReference>
<dbReference type="Gene3D" id="1.10.10.10">
    <property type="entry name" value="Winged helix-like DNA-binding domain superfamily/Winged helix DNA-binding domain"/>
    <property type="match status" value="1"/>
</dbReference>
<dbReference type="PANTHER" id="PTHR48111:SF1">
    <property type="entry name" value="TWO-COMPONENT RESPONSE REGULATOR ORR33"/>
    <property type="match status" value="1"/>
</dbReference>
<evidence type="ECO:0000259" key="9">
    <source>
        <dbReference type="PROSITE" id="PS51755"/>
    </source>
</evidence>
<feature type="DNA-binding region" description="OmpR/PhoB-type" evidence="7">
    <location>
        <begin position="127"/>
        <end position="226"/>
    </location>
</feature>
<organism evidence="10 11">
    <name type="scientific">Bacillus kandeliae</name>
    <dbReference type="NCBI Taxonomy" id="3129297"/>
    <lineage>
        <taxon>Bacteria</taxon>
        <taxon>Bacillati</taxon>
        <taxon>Bacillota</taxon>
        <taxon>Bacilli</taxon>
        <taxon>Bacillales</taxon>
        <taxon>Bacillaceae</taxon>
        <taxon>Bacillus</taxon>
    </lineage>
</organism>
<dbReference type="Pfam" id="PF00486">
    <property type="entry name" value="Trans_reg_C"/>
    <property type="match status" value="1"/>
</dbReference>
<gene>
    <name evidence="10" type="ORF">WDJ61_16675</name>
</gene>
<keyword evidence="5" id="KW-0804">Transcription</keyword>
<protein>
    <submittedName>
        <fullName evidence="10">Response regulator transcription factor</fullName>
    </submittedName>
</protein>
<evidence type="ECO:0000256" key="1">
    <source>
        <dbReference type="ARBA" id="ARBA00022553"/>
    </source>
</evidence>
<dbReference type="Pfam" id="PF00072">
    <property type="entry name" value="Response_reg"/>
    <property type="match status" value="1"/>
</dbReference>
<dbReference type="Gene3D" id="3.40.50.2300">
    <property type="match status" value="1"/>
</dbReference>
<dbReference type="PROSITE" id="PS51755">
    <property type="entry name" value="OMPR_PHOB"/>
    <property type="match status" value="1"/>
</dbReference>
<feature type="domain" description="Response regulatory" evidence="8">
    <location>
        <begin position="5"/>
        <end position="118"/>
    </location>
</feature>
<dbReference type="PROSITE" id="PS50110">
    <property type="entry name" value="RESPONSE_REGULATORY"/>
    <property type="match status" value="1"/>
</dbReference>
<dbReference type="InterPro" id="IPR001789">
    <property type="entry name" value="Sig_transdc_resp-reg_receiver"/>
</dbReference>
<evidence type="ECO:0000259" key="8">
    <source>
        <dbReference type="PROSITE" id="PS50110"/>
    </source>
</evidence>
<keyword evidence="2" id="KW-0902">Two-component regulatory system</keyword>
<dbReference type="SMART" id="SM00448">
    <property type="entry name" value="REC"/>
    <property type="match status" value="1"/>
</dbReference>
<dbReference type="InterPro" id="IPR039420">
    <property type="entry name" value="WalR-like"/>
</dbReference>